<name>A0A812Y333_SYMPI</name>
<dbReference type="GO" id="GO:0003723">
    <property type="term" value="F:RNA binding"/>
    <property type="evidence" value="ECO:0007669"/>
    <property type="project" value="UniProtKB-KW"/>
</dbReference>
<feature type="non-terminal residue" evidence="3">
    <location>
        <position position="217"/>
    </location>
</feature>
<sequence>KAAEFPRGPTAWLASPECYASGREQIDKLIGFPEVLRLECPSIQLPFLIFRLRARGKQWFSAIISVISVDAIHIQLKDSFETSGVVRDDGAGEADPEILKALALASNTSPEDTGLCRSVTGSAQVRCGGVKGMLLSSVRLEGTGVVELPRNMLKFGPETFSREQLAVLSFSKIRPTSLSLDTVLRLEACECDAAVLLGGYKQIAHSQHVEKTETGSV</sequence>
<feature type="domain" description="RDRP core" evidence="2">
    <location>
        <begin position="51"/>
        <end position="197"/>
    </location>
</feature>
<comment type="similarity">
    <text evidence="1">Belongs to the RdRP family.</text>
</comment>
<evidence type="ECO:0000313" key="3">
    <source>
        <dbReference type="EMBL" id="CAE7763044.1"/>
    </source>
</evidence>
<proteinExistence type="inferred from homology"/>
<keyword evidence="1" id="KW-0696">RNA-directed RNA polymerase</keyword>
<reference evidence="3" key="1">
    <citation type="submission" date="2021-02" db="EMBL/GenBank/DDBJ databases">
        <authorList>
            <person name="Dougan E. K."/>
            <person name="Rhodes N."/>
            <person name="Thang M."/>
            <person name="Chan C."/>
        </authorList>
    </citation>
    <scope>NUCLEOTIDE SEQUENCE</scope>
</reference>
<organism evidence="3 4">
    <name type="scientific">Symbiodinium pilosum</name>
    <name type="common">Dinoflagellate</name>
    <dbReference type="NCBI Taxonomy" id="2952"/>
    <lineage>
        <taxon>Eukaryota</taxon>
        <taxon>Sar</taxon>
        <taxon>Alveolata</taxon>
        <taxon>Dinophyceae</taxon>
        <taxon>Suessiales</taxon>
        <taxon>Symbiodiniaceae</taxon>
        <taxon>Symbiodinium</taxon>
    </lineage>
</organism>
<gene>
    <name evidence="3" type="ORF">SPIL2461_LOCUS22305</name>
</gene>
<dbReference type="Pfam" id="PF05183">
    <property type="entry name" value="RdRP"/>
    <property type="match status" value="1"/>
</dbReference>
<dbReference type="Proteomes" id="UP000649617">
    <property type="component" value="Unassembled WGS sequence"/>
</dbReference>
<keyword evidence="1" id="KW-0808">Transferase</keyword>
<evidence type="ECO:0000256" key="1">
    <source>
        <dbReference type="RuleBase" id="RU363098"/>
    </source>
</evidence>
<dbReference type="EMBL" id="CAJNIZ010047135">
    <property type="protein sequence ID" value="CAE7763044.1"/>
    <property type="molecule type" value="Genomic_DNA"/>
</dbReference>
<dbReference type="EC" id="2.7.7.48" evidence="1"/>
<evidence type="ECO:0000313" key="4">
    <source>
        <dbReference type="Proteomes" id="UP000649617"/>
    </source>
</evidence>
<dbReference type="AlphaFoldDB" id="A0A812Y333"/>
<dbReference type="InterPro" id="IPR057596">
    <property type="entry name" value="RDRP_core"/>
</dbReference>
<keyword evidence="1" id="KW-0548">Nucleotidyltransferase</keyword>
<comment type="catalytic activity">
    <reaction evidence="1">
        <text>RNA(n) + a ribonucleoside 5'-triphosphate = RNA(n+1) + diphosphate</text>
        <dbReference type="Rhea" id="RHEA:21248"/>
        <dbReference type="Rhea" id="RHEA-COMP:14527"/>
        <dbReference type="Rhea" id="RHEA-COMP:17342"/>
        <dbReference type="ChEBI" id="CHEBI:33019"/>
        <dbReference type="ChEBI" id="CHEBI:61557"/>
        <dbReference type="ChEBI" id="CHEBI:140395"/>
        <dbReference type="EC" id="2.7.7.48"/>
    </reaction>
</comment>
<keyword evidence="1" id="KW-0694">RNA-binding</keyword>
<dbReference type="GO" id="GO:0003968">
    <property type="term" value="F:RNA-directed RNA polymerase activity"/>
    <property type="evidence" value="ECO:0007669"/>
    <property type="project" value="UniProtKB-KW"/>
</dbReference>
<accession>A0A812Y333</accession>
<comment type="caution">
    <text evidence="3">The sequence shown here is derived from an EMBL/GenBank/DDBJ whole genome shotgun (WGS) entry which is preliminary data.</text>
</comment>
<evidence type="ECO:0000259" key="2">
    <source>
        <dbReference type="Pfam" id="PF05183"/>
    </source>
</evidence>
<keyword evidence="4" id="KW-1185">Reference proteome</keyword>
<protein>
    <recommendedName>
        <fullName evidence="1">RNA-dependent RNA polymerase</fullName>
        <ecNumber evidence="1">2.7.7.48</ecNumber>
    </recommendedName>
</protein>